<accession>A0A6N9YMG3</accession>
<keyword evidence="2" id="KW-1185">Reference proteome</keyword>
<evidence type="ECO:0000313" key="1">
    <source>
        <dbReference type="EMBL" id="NED96183.1"/>
    </source>
</evidence>
<dbReference type="AlphaFoldDB" id="A0A6N9YMG3"/>
<gene>
    <name evidence="1" type="ORF">G1H11_12770</name>
</gene>
<sequence>MELAPEPGAKASLDMSMTMGFTIRIDGDSVPVAALPPMLMGMEITVDEVTDDAVAMSFVYDKAEAGSGGPVMSGMQEVQEMLDTLVGVSGTITTTRSGAYIDGAVDLAGLDPAMSGAMDQLEQQLADLAVPLPTEPVGVDAEWEVVSSIESGGITFCNVASYTLAEFDGDSYELDVEVTQNAIPAEFTEGGVPIELKAGTGSLNGRSGGSLSLPVAVSATTEGTSTMTMEVDQHGSTVTQEVVVDVEVEISPRDAESST</sequence>
<name>A0A6N9YMG3_9ACTN</name>
<proteinExistence type="predicted"/>
<dbReference type="Proteomes" id="UP000469185">
    <property type="component" value="Unassembled WGS sequence"/>
</dbReference>
<dbReference type="EMBL" id="JAAGOB010000006">
    <property type="protein sequence ID" value="NED96183.1"/>
    <property type="molecule type" value="Genomic_DNA"/>
</dbReference>
<protein>
    <submittedName>
        <fullName evidence="1">Uncharacterized protein</fullName>
    </submittedName>
</protein>
<comment type="caution">
    <text evidence="1">The sequence shown here is derived from an EMBL/GenBank/DDBJ whole genome shotgun (WGS) entry which is preliminary data.</text>
</comment>
<dbReference type="RefSeq" id="WP_163818962.1">
    <property type="nucleotide sequence ID" value="NZ_JAAGOB010000006.1"/>
</dbReference>
<reference evidence="1 2" key="1">
    <citation type="submission" date="2020-02" db="EMBL/GenBank/DDBJ databases">
        <authorList>
            <person name="Li X.-J."/>
            <person name="Feng X.-M."/>
        </authorList>
    </citation>
    <scope>NUCLEOTIDE SEQUENCE [LARGE SCALE GENOMIC DNA]</scope>
    <source>
        <strain evidence="1 2">CGMCC 4.7225</strain>
    </source>
</reference>
<evidence type="ECO:0000313" key="2">
    <source>
        <dbReference type="Proteomes" id="UP000469185"/>
    </source>
</evidence>
<organism evidence="1 2">
    <name type="scientific">Phytoactinopolyspora alkaliphila</name>
    <dbReference type="NCBI Taxonomy" id="1783498"/>
    <lineage>
        <taxon>Bacteria</taxon>
        <taxon>Bacillati</taxon>
        <taxon>Actinomycetota</taxon>
        <taxon>Actinomycetes</taxon>
        <taxon>Jiangellales</taxon>
        <taxon>Jiangellaceae</taxon>
        <taxon>Phytoactinopolyspora</taxon>
    </lineage>
</organism>